<proteinExistence type="predicted"/>
<gene>
    <name evidence="1" type="ORF">ANN_11513</name>
</gene>
<dbReference type="InterPro" id="IPR036397">
    <property type="entry name" value="RNaseH_sf"/>
</dbReference>
<keyword evidence="2" id="KW-1185">Reference proteome</keyword>
<evidence type="ECO:0000313" key="1">
    <source>
        <dbReference type="EMBL" id="KAJ4441655.1"/>
    </source>
</evidence>
<sequence length="146" mass="16662">MSPGYSAESYPAFALNGLKKPSEKSHLRNLSNQNFNSDSLVSRSYMLTIYDDCPTGELGGIREFDNDKWGILPQPSPIYTRVDDQAPFADLTSDNVLWGFIKDKVRNHHYNTTAQLRAAVEDAFNEVPLDYLRKTSARTWRRIQLC</sequence>
<dbReference type="Proteomes" id="UP001148838">
    <property type="component" value="Unassembled WGS sequence"/>
</dbReference>
<accession>A0ABQ8T578</accession>
<organism evidence="1 2">
    <name type="scientific">Periplaneta americana</name>
    <name type="common">American cockroach</name>
    <name type="synonym">Blatta americana</name>
    <dbReference type="NCBI Taxonomy" id="6978"/>
    <lineage>
        <taxon>Eukaryota</taxon>
        <taxon>Metazoa</taxon>
        <taxon>Ecdysozoa</taxon>
        <taxon>Arthropoda</taxon>
        <taxon>Hexapoda</taxon>
        <taxon>Insecta</taxon>
        <taxon>Pterygota</taxon>
        <taxon>Neoptera</taxon>
        <taxon>Polyneoptera</taxon>
        <taxon>Dictyoptera</taxon>
        <taxon>Blattodea</taxon>
        <taxon>Blattoidea</taxon>
        <taxon>Blattidae</taxon>
        <taxon>Blattinae</taxon>
        <taxon>Periplaneta</taxon>
    </lineage>
</organism>
<protein>
    <submittedName>
        <fullName evidence="1">Uncharacterized protein</fullName>
    </submittedName>
</protein>
<evidence type="ECO:0000313" key="2">
    <source>
        <dbReference type="Proteomes" id="UP001148838"/>
    </source>
</evidence>
<reference evidence="1 2" key="1">
    <citation type="journal article" date="2022" name="Allergy">
        <title>Genome assembly and annotation of Periplaneta americana reveal a comprehensive cockroach allergen profile.</title>
        <authorList>
            <person name="Wang L."/>
            <person name="Xiong Q."/>
            <person name="Saelim N."/>
            <person name="Wang L."/>
            <person name="Nong W."/>
            <person name="Wan A.T."/>
            <person name="Shi M."/>
            <person name="Liu X."/>
            <person name="Cao Q."/>
            <person name="Hui J.H.L."/>
            <person name="Sookrung N."/>
            <person name="Leung T.F."/>
            <person name="Tungtrongchitr A."/>
            <person name="Tsui S.K.W."/>
        </authorList>
    </citation>
    <scope>NUCLEOTIDE SEQUENCE [LARGE SCALE GENOMIC DNA]</scope>
    <source>
        <strain evidence="1">PWHHKU_190912</strain>
    </source>
</reference>
<comment type="caution">
    <text evidence="1">The sequence shown here is derived from an EMBL/GenBank/DDBJ whole genome shotgun (WGS) entry which is preliminary data.</text>
</comment>
<name>A0ABQ8T578_PERAM</name>
<dbReference type="EMBL" id="JAJSOF020000015">
    <property type="protein sequence ID" value="KAJ4441655.1"/>
    <property type="molecule type" value="Genomic_DNA"/>
</dbReference>
<dbReference type="Gene3D" id="3.30.420.10">
    <property type="entry name" value="Ribonuclease H-like superfamily/Ribonuclease H"/>
    <property type="match status" value="1"/>
</dbReference>